<keyword evidence="7 10" id="KW-0546">Nucleotide metabolism</keyword>
<dbReference type="GO" id="GO:0046872">
    <property type="term" value="F:metal ion binding"/>
    <property type="evidence" value="ECO:0007669"/>
    <property type="project" value="UniProtKB-KW"/>
</dbReference>
<organism evidence="12 13">
    <name type="scientific">Oleiharenicola lentus</name>
    <dbReference type="NCBI Taxonomy" id="2508720"/>
    <lineage>
        <taxon>Bacteria</taxon>
        <taxon>Pseudomonadati</taxon>
        <taxon>Verrucomicrobiota</taxon>
        <taxon>Opitutia</taxon>
        <taxon>Opitutales</taxon>
        <taxon>Opitutaceae</taxon>
        <taxon>Oleiharenicola</taxon>
    </lineage>
</organism>
<accession>A0A4Q1CCQ1</accession>
<comment type="catalytic activity">
    <reaction evidence="9 10">
        <text>XTP + H2O = XMP + diphosphate + H(+)</text>
        <dbReference type="Rhea" id="RHEA:28610"/>
        <dbReference type="ChEBI" id="CHEBI:15377"/>
        <dbReference type="ChEBI" id="CHEBI:15378"/>
        <dbReference type="ChEBI" id="CHEBI:33019"/>
        <dbReference type="ChEBI" id="CHEBI:57464"/>
        <dbReference type="ChEBI" id="CHEBI:61314"/>
        <dbReference type="EC" id="3.6.1.66"/>
    </reaction>
</comment>
<dbReference type="AlphaFoldDB" id="A0A4Q1CCQ1"/>
<feature type="binding site" evidence="10">
    <location>
        <position position="190"/>
    </location>
    <ligand>
        <name>substrate</name>
    </ligand>
</feature>
<comment type="function">
    <text evidence="10">Pyrophosphatase that catalyzes the hydrolysis of nucleoside triphosphates to their monophosphate derivatives, with a high preference for the non-canonical purine nucleotides XTP (xanthosine triphosphate), dITP (deoxyinosine triphosphate) and ITP. Seems to function as a house-cleaning enzyme that removes non-canonical purine nucleotides from the nucleotide pool, thus preventing their incorporation into DNA/RNA and avoiding chromosomal lesions.</text>
</comment>
<dbReference type="CDD" id="cd00515">
    <property type="entry name" value="HAM1"/>
    <property type="match status" value="1"/>
</dbReference>
<evidence type="ECO:0000256" key="3">
    <source>
        <dbReference type="ARBA" id="ARBA00022723"/>
    </source>
</evidence>
<dbReference type="GO" id="GO:0009117">
    <property type="term" value="P:nucleotide metabolic process"/>
    <property type="evidence" value="ECO:0007669"/>
    <property type="project" value="UniProtKB-KW"/>
</dbReference>
<evidence type="ECO:0000256" key="4">
    <source>
        <dbReference type="ARBA" id="ARBA00022741"/>
    </source>
</evidence>
<dbReference type="NCBIfam" id="TIGR00042">
    <property type="entry name" value="RdgB/HAM1 family non-canonical purine NTP pyrophosphatase"/>
    <property type="match status" value="1"/>
</dbReference>
<dbReference type="InterPro" id="IPR020922">
    <property type="entry name" value="dITP/XTP_pyrophosphatase"/>
</dbReference>
<dbReference type="RefSeq" id="WP_129048087.1">
    <property type="nucleotide sequence ID" value="NZ_SDHX01000001.1"/>
</dbReference>
<dbReference type="EMBL" id="SDHX01000001">
    <property type="protein sequence ID" value="RXK56721.1"/>
    <property type="molecule type" value="Genomic_DNA"/>
</dbReference>
<comment type="similarity">
    <text evidence="1 10 11">Belongs to the HAM1 NTPase family.</text>
</comment>
<dbReference type="GO" id="GO:0036220">
    <property type="term" value="F:ITP diphosphatase activity"/>
    <property type="evidence" value="ECO:0007669"/>
    <property type="project" value="UniProtKB-UniRule"/>
</dbReference>
<comment type="cofactor">
    <cofactor evidence="10">
        <name>Mg(2+)</name>
        <dbReference type="ChEBI" id="CHEBI:18420"/>
    </cofactor>
    <text evidence="10">Binds 1 Mg(2+) ion per subunit.</text>
</comment>
<comment type="catalytic activity">
    <reaction evidence="8 10">
        <text>dITP + H2O = dIMP + diphosphate + H(+)</text>
        <dbReference type="Rhea" id="RHEA:28342"/>
        <dbReference type="ChEBI" id="CHEBI:15377"/>
        <dbReference type="ChEBI" id="CHEBI:15378"/>
        <dbReference type="ChEBI" id="CHEBI:33019"/>
        <dbReference type="ChEBI" id="CHEBI:61194"/>
        <dbReference type="ChEBI" id="CHEBI:61382"/>
        <dbReference type="EC" id="3.6.1.66"/>
    </reaction>
</comment>
<proteinExistence type="inferred from homology"/>
<evidence type="ECO:0000256" key="2">
    <source>
        <dbReference type="ARBA" id="ARBA00011738"/>
    </source>
</evidence>
<evidence type="ECO:0000256" key="8">
    <source>
        <dbReference type="ARBA" id="ARBA00051875"/>
    </source>
</evidence>
<dbReference type="InterPro" id="IPR002637">
    <property type="entry name" value="RdgB/HAM1"/>
</dbReference>
<dbReference type="SUPFAM" id="SSF52972">
    <property type="entry name" value="ITPase-like"/>
    <property type="match status" value="1"/>
</dbReference>
<feature type="active site" description="Proton acceptor" evidence="10">
    <location>
        <position position="85"/>
    </location>
</feature>
<dbReference type="GO" id="GO:0017111">
    <property type="term" value="F:ribonucleoside triphosphate phosphatase activity"/>
    <property type="evidence" value="ECO:0007669"/>
    <property type="project" value="InterPro"/>
</dbReference>
<dbReference type="GO" id="GO:0036222">
    <property type="term" value="F:XTP diphosphatase activity"/>
    <property type="evidence" value="ECO:0007669"/>
    <property type="project" value="UniProtKB-UniRule"/>
</dbReference>
<evidence type="ECO:0000256" key="5">
    <source>
        <dbReference type="ARBA" id="ARBA00022801"/>
    </source>
</evidence>
<gene>
    <name evidence="12" type="primary">rdgB</name>
    <name evidence="12" type="ORF">ESB00_12880</name>
</gene>
<evidence type="ECO:0000256" key="10">
    <source>
        <dbReference type="HAMAP-Rule" id="MF_01405"/>
    </source>
</evidence>
<evidence type="ECO:0000256" key="11">
    <source>
        <dbReference type="RuleBase" id="RU003781"/>
    </source>
</evidence>
<evidence type="ECO:0000256" key="9">
    <source>
        <dbReference type="ARBA" id="ARBA00052017"/>
    </source>
</evidence>
<evidence type="ECO:0000313" key="13">
    <source>
        <dbReference type="Proteomes" id="UP000290218"/>
    </source>
</evidence>
<dbReference type="Pfam" id="PF01725">
    <property type="entry name" value="Ham1p_like"/>
    <property type="match status" value="1"/>
</dbReference>
<dbReference type="GO" id="GO:0000166">
    <property type="term" value="F:nucleotide binding"/>
    <property type="evidence" value="ECO:0007669"/>
    <property type="project" value="UniProtKB-KW"/>
</dbReference>
<comment type="subunit">
    <text evidence="2 10">Homodimer.</text>
</comment>
<feature type="binding site" evidence="10">
    <location>
        <begin position="195"/>
        <end position="196"/>
    </location>
    <ligand>
        <name>substrate</name>
    </ligand>
</feature>
<keyword evidence="3 10" id="KW-0479">Metal-binding</keyword>
<dbReference type="EC" id="3.6.1.66" evidence="10"/>
<dbReference type="Gene3D" id="3.90.950.10">
    <property type="match status" value="1"/>
</dbReference>
<dbReference type="OrthoDB" id="9807456at2"/>
<comment type="caution">
    <text evidence="10">Lacks conserved residue(s) required for the propagation of feature annotation.</text>
</comment>
<dbReference type="HAMAP" id="MF_01405">
    <property type="entry name" value="Non_canon_purine_NTPase"/>
    <property type="match status" value="1"/>
</dbReference>
<keyword evidence="4 10" id="KW-0547">Nucleotide-binding</keyword>
<comment type="catalytic activity">
    <reaction evidence="10">
        <text>ITP + H2O = IMP + diphosphate + H(+)</text>
        <dbReference type="Rhea" id="RHEA:29399"/>
        <dbReference type="ChEBI" id="CHEBI:15377"/>
        <dbReference type="ChEBI" id="CHEBI:15378"/>
        <dbReference type="ChEBI" id="CHEBI:33019"/>
        <dbReference type="ChEBI" id="CHEBI:58053"/>
        <dbReference type="ChEBI" id="CHEBI:61402"/>
        <dbReference type="EC" id="3.6.1.66"/>
    </reaction>
</comment>
<evidence type="ECO:0000256" key="7">
    <source>
        <dbReference type="ARBA" id="ARBA00023080"/>
    </source>
</evidence>
<feature type="binding site" evidence="10">
    <location>
        <position position="86"/>
    </location>
    <ligand>
        <name>substrate</name>
    </ligand>
</feature>
<dbReference type="InterPro" id="IPR029001">
    <property type="entry name" value="ITPase-like_fam"/>
</dbReference>
<dbReference type="Proteomes" id="UP000290218">
    <property type="component" value="Unassembled WGS sequence"/>
</dbReference>
<name>A0A4Q1CCQ1_9BACT</name>
<evidence type="ECO:0000256" key="1">
    <source>
        <dbReference type="ARBA" id="ARBA00008023"/>
    </source>
</evidence>
<dbReference type="GO" id="GO:0005829">
    <property type="term" value="C:cytosol"/>
    <property type="evidence" value="ECO:0007669"/>
    <property type="project" value="TreeGrafter"/>
</dbReference>
<evidence type="ECO:0000256" key="6">
    <source>
        <dbReference type="ARBA" id="ARBA00022842"/>
    </source>
</evidence>
<dbReference type="GO" id="GO:0035870">
    <property type="term" value="F:dITP diphosphatase activity"/>
    <property type="evidence" value="ECO:0007669"/>
    <property type="project" value="UniProtKB-UniRule"/>
</dbReference>
<feature type="binding site" evidence="10">
    <location>
        <position position="85"/>
    </location>
    <ligand>
        <name>Mg(2+)</name>
        <dbReference type="ChEBI" id="CHEBI:18420"/>
    </ligand>
</feature>
<sequence length="220" mass="23879">MAPEPEKTRAEPPRLQVIHLASGNRHKAEEFQRLADESRLPLRIVPANPMPEVVEDAGTFVGNARKKAQALLAQLPAGSWVLADDSGVCVDALDGAPGVESAYFAGPQHDAAANLRKLTEVMRDVPESRRAARFVCVLVLLGGGAEEVFEGRCEGVLAREPQGGRGFGYDPLFIPAGHACTYAQLSDAEKNKISHRGRAWLILVEWWRSRISGAAPRSRP</sequence>
<comment type="caution">
    <text evidence="12">The sequence shown here is derived from an EMBL/GenBank/DDBJ whole genome shotgun (WGS) entry which is preliminary data.</text>
</comment>
<reference evidence="12 13" key="1">
    <citation type="submission" date="2019-01" db="EMBL/GenBank/DDBJ databases">
        <title>Lacunisphaera sp. strain TWA-58.</title>
        <authorList>
            <person name="Chen W.-M."/>
        </authorList>
    </citation>
    <scope>NUCLEOTIDE SEQUENCE [LARGE SCALE GENOMIC DNA]</scope>
    <source>
        <strain evidence="12 13">TWA-58</strain>
    </source>
</reference>
<dbReference type="PANTHER" id="PTHR11067:SF9">
    <property type="entry name" value="INOSINE TRIPHOSPHATE PYROPHOSPHATASE"/>
    <property type="match status" value="1"/>
</dbReference>
<evidence type="ECO:0000313" key="12">
    <source>
        <dbReference type="EMBL" id="RXK56721.1"/>
    </source>
</evidence>
<keyword evidence="13" id="KW-1185">Reference proteome</keyword>
<dbReference type="PANTHER" id="PTHR11067">
    <property type="entry name" value="INOSINE TRIPHOSPHATE PYROPHOSPHATASE/HAM1 PROTEIN"/>
    <property type="match status" value="1"/>
</dbReference>
<feature type="binding site" evidence="10">
    <location>
        <begin position="167"/>
        <end position="170"/>
    </location>
    <ligand>
        <name>substrate</name>
    </ligand>
</feature>
<keyword evidence="5 10" id="KW-0378">Hydrolase</keyword>
<feature type="binding site" evidence="10">
    <location>
        <begin position="22"/>
        <end position="27"/>
    </location>
    <ligand>
        <name>substrate</name>
    </ligand>
</feature>
<keyword evidence="6 10" id="KW-0460">Magnesium</keyword>
<dbReference type="FunFam" id="3.90.950.10:FF:000001">
    <property type="entry name" value="dITP/XTP pyrophosphatase"/>
    <property type="match status" value="1"/>
</dbReference>
<dbReference type="GO" id="GO:0009146">
    <property type="term" value="P:purine nucleoside triphosphate catabolic process"/>
    <property type="evidence" value="ECO:0007669"/>
    <property type="project" value="UniProtKB-UniRule"/>
</dbReference>
<protein>
    <recommendedName>
        <fullName evidence="10">dITP/XTP pyrophosphatase</fullName>
        <ecNumber evidence="10">3.6.1.66</ecNumber>
    </recommendedName>
    <alternativeName>
        <fullName evidence="10">Non-canonical purine NTP pyrophosphatase</fullName>
    </alternativeName>
    <alternativeName>
        <fullName evidence="10">Non-standard purine NTP pyrophosphatase</fullName>
    </alternativeName>
    <alternativeName>
        <fullName evidence="10">Nucleoside-triphosphate diphosphatase</fullName>
    </alternativeName>
    <alternativeName>
        <fullName evidence="10">Nucleoside-triphosphate pyrophosphatase</fullName>
        <shortName evidence="10">NTPase</shortName>
    </alternativeName>
</protein>